<proteinExistence type="predicted"/>
<dbReference type="KEGG" id="rmar:GBA65_02860"/>
<organism evidence="2 3">
    <name type="scientific">Rubrobacter marinus</name>
    <dbReference type="NCBI Taxonomy" id="2653852"/>
    <lineage>
        <taxon>Bacteria</taxon>
        <taxon>Bacillati</taxon>
        <taxon>Actinomycetota</taxon>
        <taxon>Rubrobacteria</taxon>
        <taxon>Rubrobacterales</taxon>
        <taxon>Rubrobacteraceae</taxon>
        <taxon>Rubrobacter</taxon>
    </lineage>
</organism>
<reference evidence="2 3" key="1">
    <citation type="submission" date="2019-10" db="EMBL/GenBank/DDBJ databases">
        <title>Rubrobacter sp nov SCSIO 52915 isolated from a deep-sea sediment in the South China Sea.</title>
        <authorList>
            <person name="Chen R.W."/>
        </authorList>
    </citation>
    <scope>NUCLEOTIDE SEQUENCE [LARGE SCALE GENOMIC DNA]</scope>
    <source>
        <strain evidence="2 3">SCSIO 52915</strain>
    </source>
</reference>
<dbReference type="EMBL" id="CP045121">
    <property type="protein sequence ID" value="QIN77618.1"/>
    <property type="molecule type" value="Genomic_DNA"/>
</dbReference>
<evidence type="ECO:0008006" key="4">
    <source>
        <dbReference type="Google" id="ProtNLM"/>
    </source>
</evidence>
<protein>
    <recommendedName>
        <fullName evidence="4">DUF1579 domain-containing protein</fullName>
    </recommendedName>
</protein>
<gene>
    <name evidence="2" type="ORF">GBA65_02860</name>
</gene>
<evidence type="ECO:0000313" key="3">
    <source>
        <dbReference type="Proteomes" id="UP000502706"/>
    </source>
</evidence>
<keyword evidence="3" id="KW-1185">Reference proteome</keyword>
<dbReference type="RefSeq" id="WP_166395299.1">
    <property type="nucleotide sequence ID" value="NZ_CP045121.1"/>
</dbReference>
<sequence>MADDGGTGARAHGRTPEPHPDLKGLDRLVGTWEVSGEARGRVTFEWMEGGFFLTQRVHLEHEGQEIKGVEIIGHEKPFGAEPSEEIRSRFYASTGDTLDYVYEMEGDALTIWAGGKGSPAYYRGTFGADGDTLTGAWHYPGGGGYETTSTRVG</sequence>
<evidence type="ECO:0000313" key="2">
    <source>
        <dbReference type="EMBL" id="QIN77618.1"/>
    </source>
</evidence>
<accession>A0A6G8PSY6</accession>
<name>A0A6G8PSY6_9ACTN</name>
<feature type="region of interest" description="Disordered" evidence="1">
    <location>
        <begin position="1"/>
        <end position="24"/>
    </location>
</feature>
<dbReference type="Proteomes" id="UP000502706">
    <property type="component" value="Chromosome"/>
</dbReference>
<feature type="compositionally biased region" description="Basic and acidic residues" evidence="1">
    <location>
        <begin position="14"/>
        <end position="24"/>
    </location>
</feature>
<evidence type="ECO:0000256" key="1">
    <source>
        <dbReference type="SAM" id="MobiDB-lite"/>
    </source>
</evidence>
<dbReference type="AlphaFoldDB" id="A0A6G8PSY6"/>